<dbReference type="InterPro" id="IPR029058">
    <property type="entry name" value="AB_hydrolase_fold"/>
</dbReference>
<dbReference type="GO" id="GO:0004620">
    <property type="term" value="F:phospholipase activity"/>
    <property type="evidence" value="ECO:0007669"/>
    <property type="project" value="TreeGrafter"/>
</dbReference>
<evidence type="ECO:0000313" key="4">
    <source>
        <dbReference type="Proteomes" id="UP001178507"/>
    </source>
</evidence>
<dbReference type="GO" id="GO:0046872">
    <property type="term" value="F:metal ion binding"/>
    <property type="evidence" value="ECO:0007669"/>
    <property type="project" value="InterPro"/>
</dbReference>
<reference evidence="3" key="1">
    <citation type="submission" date="2023-08" db="EMBL/GenBank/DDBJ databases">
        <authorList>
            <person name="Chen Y."/>
            <person name="Shah S."/>
            <person name="Dougan E. K."/>
            <person name="Thang M."/>
            <person name="Chan C."/>
        </authorList>
    </citation>
    <scope>NUCLEOTIDE SEQUENCE</scope>
</reference>
<sequence length="1004" mass="111961">MSLPKDAAPAAYTWLWQDAGAEWQAFRHFDQARLEAAEEEVVDVEGGRCRVDLKERQLLDNYGSDPPRKTCPVRRSLWFAQVSSSSSRVPYDEKTDQAIETLYQQVWEQAAQLTLSEGAKVSETVVLDSGRVVRIRLEWKSKWRLTCEERPKSSGGWLADAQALLEKVYQLQRGFGDVPMQPGEAEEEKLGKDIGNVIILVHGIGEKMWSEEGCGLAASTGSFRRMVQVRQLETAGFVQKGGHWTYPGETPPKLKKDEVLEASWWESVHTDEMDTRLARITLPSMKQVRQIANFAVVDALYYLQVGRKEKIIAAVARSVETALQRFRAHHPQHEGAVVLAGHSLGGAILFELLRSGSAQLSFTPQALFTMGSPTGLFMHCADALPSPDFELPGTRFYNIFHPLDPVAYRIEPLIAEQLDKLDPAKVPVEGAWGGMKAHHGVQQLMNWASGEEKKQSELLEICRALKLNAGERVDWVLQEDLTFLNAAGVAGELLQALPSHSCYMKSADVAGFVQSRTANIMLAKGVLKRDPTTANLGTVPSLAVASPAPESEAEPWAKEPVAARVLYHYTHRASFEEFVRIFASDEVVQKALADPKAAQDEEPLTVYSQVLHMIQADWTDRMPRTGARTLDPELLLHEPAKFSSRQALHEAILGLAKPAGLTNSGRRLADIGDFCVAVKAPGSVLAPVSYGIMRIERMALQTLARQGQLRKANQAKQEALERAAAERRRARGILARLCGGAEAPVLWDEEQEEEETTGRVGRVKRQKRQVDKKKEEKLKTWTKEHFIAVKDARRREIEAEDLPGQPRVRGLRGRVARLVAESRRLVQKLMGQEVDDDALALYREHMQKEAVKKSAVGALERLKSMRGTNSEKLVRSVRRQKSRTASADSMEEEEEEKERGHDPKDPKDLPADAAHGEAKRTFPKRRRRRRRRKQPQGGEAGEEDLPELEILDSEVEREAEEPEAAAEDPRGEESDTSSSSDSSSSESGSSADSEEAKESKEREK</sequence>
<evidence type="ECO:0000313" key="3">
    <source>
        <dbReference type="EMBL" id="CAJ1377026.1"/>
    </source>
</evidence>
<evidence type="ECO:0000259" key="2">
    <source>
        <dbReference type="PROSITE" id="PS51043"/>
    </source>
</evidence>
<feature type="compositionally biased region" description="Basic and acidic residues" evidence="1">
    <location>
        <begin position="994"/>
        <end position="1004"/>
    </location>
</feature>
<feature type="compositionally biased region" description="Basic and acidic residues" evidence="1">
    <location>
        <begin position="897"/>
        <end position="920"/>
    </location>
</feature>
<dbReference type="SMART" id="SM01127">
    <property type="entry name" value="DDHD"/>
    <property type="match status" value="1"/>
</dbReference>
<dbReference type="Pfam" id="PF02862">
    <property type="entry name" value="DDHD"/>
    <property type="match status" value="2"/>
</dbReference>
<dbReference type="AlphaFoldDB" id="A0AA36MM50"/>
<accession>A0AA36MM50</accession>
<gene>
    <name evidence="3" type="ORF">EVOR1521_LOCUS5940</name>
</gene>
<comment type="caution">
    <text evidence="3">The sequence shown here is derived from an EMBL/GenBank/DDBJ whole genome shotgun (WGS) entry which is preliminary data.</text>
</comment>
<dbReference type="SUPFAM" id="SSF53474">
    <property type="entry name" value="alpha/beta-Hydrolases"/>
    <property type="match status" value="1"/>
</dbReference>
<feature type="domain" description="DDHD" evidence="2">
    <location>
        <begin position="360"/>
        <end position="519"/>
    </location>
</feature>
<evidence type="ECO:0000256" key="1">
    <source>
        <dbReference type="SAM" id="MobiDB-lite"/>
    </source>
</evidence>
<organism evidence="3 4">
    <name type="scientific">Effrenium voratum</name>
    <dbReference type="NCBI Taxonomy" id="2562239"/>
    <lineage>
        <taxon>Eukaryota</taxon>
        <taxon>Sar</taxon>
        <taxon>Alveolata</taxon>
        <taxon>Dinophyceae</taxon>
        <taxon>Suessiales</taxon>
        <taxon>Symbiodiniaceae</taxon>
        <taxon>Effrenium</taxon>
    </lineage>
</organism>
<keyword evidence="4" id="KW-1185">Reference proteome</keyword>
<dbReference type="PANTHER" id="PTHR23509">
    <property type="entry name" value="PA-PL1 PHOSPHOLIPASE FAMILY"/>
    <property type="match status" value="1"/>
</dbReference>
<dbReference type="InterPro" id="IPR004177">
    <property type="entry name" value="DDHD_dom"/>
</dbReference>
<feature type="compositionally biased region" description="Basic residues" evidence="1">
    <location>
        <begin position="921"/>
        <end position="934"/>
    </location>
</feature>
<dbReference type="PROSITE" id="PS51043">
    <property type="entry name" value="DDHD"/>
    <property type="match status" value="1"/>
</dbReference>
<dbReference type="GO" id="GO:0005737">
    <property type="term" value="C:cytoplasm"/>
    <property type="evidence" value="ECO:0007669"/>
    <property type="project" value="TreeGrafter"/>
</dbReference>
<dbReference type="Gene3D" id="3.40.50.1820">
    <property type="entry name" value="alpha/beta hydrolase"/>
    <property type="match status" value="1"/>
</dbReference>
<dbReference type="InterPro" id="IPR058055">
    <property type="entry name" value="PA-PLA1"/>
</dbReference>
<dbReference type="PANTHER" id="PTHR23509:SF10">
    <property type="entry name" value="LD21067P"/>
    <property type="match status" value="1"/>
</dbReference>
<dbReference type="Proteomes" id="UP001178507">
    <property type="component" value="Unassembled WGS sequence"/>
</dbReference>
<feature type="region of interest" description="Disordered" evidence="1">
    <location>
        <begin position="860"/>
        <end position="1004"/>
    </location>
</feature>
<dbReference type="EMBL" id="CAUJNA010000439">
    <property type="protein sequence ID" value="CAJ1377026.1"/>
    <property type="molecule type" value="Genomic_DNA"/>
</dbReference>
<protein>
    <recommendedName>
        <fullName evidence="2">DDHD domain-containing protein</fullName>
    </recommendedName>
</protein>
<name>A0AA36MM50_9DINO</name>
<feature type="compositionally biased region" description="Acidic residues" evidence="1">
    <location>
        <begin position="940"/>
        <end position="966"/>
    </location>
</feature>
<feature type="compositionally biased region" description="Low complexity" evidence="1">
    <location>
        <begin position="976"/>
        <end position="991"/>
    </location>
</feature>
<proteinExistence type="predicted"/>